<evidence type="ECO:0000313" key="2">
    <source>
        <dbReference type="EMBL" id="MFD1657077.1"/>
    </source>
</evidence>
<keyword evidence="1" id="KW-1133">Transmembrane helix</keyword>
<reference evidence="3" key="1">
    <citation type="journal article" date="2019" name="Int. J. Syst. Evol. Microbiol.">
        <title>The Global Catalogue of Microorganisms (GCM) 10K type strain sequencing project: providing services to taxonomists for standard genome sequencing and annotation.</title>
        <authorList>
            <consortium name="The Broad Institute Genomics Platform"/>
            <consortium name="The Broad Institute Genome Sequencing Center for Infectious Disease"/>
            <person name="Wu L."/>
            <person name="Ma J."/>
        </authorList>
    </citation>
    <scope>NUCLEOTIDE SEQUENCE [LARGE SCALE GENOMIC DNA]</scope>
    <source>
        <strain evidence="3">CGMCC 1.12470</strain>
    </source>
</reference>
<feature type="transmembrane region" description="Helical" evidence="1">
    <location>
        <begin position="40"/>
        <end position="61"/>
    </location>
</feature>
<gene>
    <name evidence="2" type="ORF">ACFSL4_02215</name>
</gene>
<proteinExistence type="predicted"/>
<name>A0ABW4IIC5_9ACTN</name>
<comment type="caution">
    <text evidence="2">The sequence shown here is derived from an EMBL/GenBank/DDBJ whole genome shotgun (WGS) entry which is preliminary data.</text>
</comment>
<evidence type="ECO:0000256" key="1">
    <source>
        <dbReference type="SAM" id="Phobius"/>
    </source>
</evidence>
<protein>
    <submittedName>
        <fullName evidence="2">YcxB family protein</fullName>
    </submittedName>
</protein>
<keyword evidence="1" id="KW-0472">Membrane</keyword>
<sequence>MVERTVEQHETDVVLEYEYRQEEMTDALRVMLRRQGRAGILHRPVVLVGFALFGVALLVGGVRGDDATLVSFGVMLALWPVLMSRVPQKMARRLIGANQHHGVMRVTVGEQGVRTVSAHVDARMGWANYGTYAETDRCFLLRSPDRGGTCAVVLVKRGARSPEDVDRLRALLDRQLPRA</sequence>
<keyword evidence="3" id="KW-1185">Reference proteome</keyword>
<feature type="transmembrane region" description="Helical" evidence="1">
    <location>
        <begin position="67"/>
        <end position="83"/>
    </location>
</feature>
<accession>A0ABW4IIC5</accession>
<evidence type="ECO:0000313" key="3">
    <source>
        <dbReference type="Proteomes" id="UP001597261"/>
    </source>
</evidence>
<dbReference type="RefSeq" id="WP_381077635.1">
    <property type="nucleotide sequence ID" value="NZ_JBHUDX010000004.1"/>
</dbReference>
<organism evidence="2 3">
    <name type="scientific">Streptomyces caeni</name>
    <dbReference type="NCBI Taxonomy" id="2307231"/>
    <lineage>
        <taxon>Bacteria</taxon>
        <taxon>Bacillati</taxon>
        <taxon>Actinomycetota</taxon>
        <taxon>Actinomycetes</taxon>
        <taxon>Kitasatosporales</taxon>
        <taxon>Streptomycetaceae</taxon>
        <taxon>Streptomyces</taxon>
    </lineage>
</organism>
<keyword evidence="1" id="KW-0812">Transmembrane</keyword>
<dbReference type="EMBL" id="JBHUDX010000004">
    <property type="protein sequence ID" value="MFD1657077.1"/>
    <property type="molecule type" value="Genomic_DNA"/>
</dbReference>
<dbReference type="Proteomes" id="UP001597261">
    <property type="component" value="Unassembled WGS sequence"/>
</dbReference>